<sequence length="311" mass="35897">MAQTGNIQSAGNKISFSKLRSKIYNKENREVDTINVLAIVEAAPKTPCKKYNNLLSAARYLQILENILLDLLDEVLLGHLPEQYFQKDGAPAYNSQIVDIAFISEIQECAEKSCRLYRPDLVATVSVEPKEVVRVGQKIARAHSVPLIGASHNFIGDAYEITCKFMAVFKQYPGIFKIWHGLRLFYGVSDPNYFEILLPRCLDKEEWYLISYPALGHGLLTAPVYKWKRQRKMIMPTFNQKILDESAMGVKVQAQTTDAPYSKWVERFFEGVFLKIFVFWYHFDFIFDRTKMAKEFYQAMDNIHNYGKNVS</sequence>
<keyword evidence="7" id="KW-0479">Metal-binding</keyword>
<proteinExistence type="inferred from homology"/>
<gene>
    <name evidence="14" type="ORF">NQ317_005075</name>
</gene>
<evidence type="ECO:0000256" key="8">
    <source>
        <dbReference type="ARBA" id="ARBA00022824"/>
    </source>
</evidence>
<keyword evidence="13" id="KW-0472">Membrane</keyword>
<evidence type="ECO:0000256" key="6">
    <source>
        <dbReference type="ARBA" id="ARBA00022617"/>
    </source>
</evidence>
<evidence type="ECO:0000256" key="10">
    <source>
        <dbReference type="ARBA" id="ARBA00023002"/>
    </source>
</evidence>
<evidence type="ECO:0000313" key="15">
    <source>
        <dbReference type="Proteomes" id="UP001162164"/>
    </source>
</evidence>
<dbReference type="EMBL" id="JAPWTJ010000117">
    <property type="protein sequence ID" value="KAJ8982603.1"/>
    <property type="molecule type" value="Genomic_DNA"/>
</dbReference>
<evidence type="ECO:0000256" key="4">
    <source>
        <dbReference type="ARBA" id="ARBA00004406"/>
    </source>
</evidence>
<comment type="function">
    <text evidence="2">May be involved in the metabolism of insect hormones and in the breakdown of synthetic insecticides.</text>
</comment>
<keyword evidence="10" id="KW-0560">Oxidoreductase</keyword>
<reference evidence="14" key="1">
    <citation type="journal article" date="2023" name="Insect Mol. Biol.">
        <title>Genome sequencing provides insights into the evolution of gene families encoding plant cell wall-degrading enzymes in longhorned beetles.</title>
        <authorList>
            <person name="Shin N.R."/>
            <person name="Okamura Y."/>
            <person name="Kirsch R."/>
            <person name="Pauchet Y."/>
        </authorList>
    </citation>
    <scope>NUCLEOTIDE SEQUENCE</scope>
    <source>
        <strain evidence="14">MMC_N1</strain>
    </source>
</reference>
<keyword evidence="15" id="KW-1185">Reference proteome</keyword>
<evidence type="ECO:0000256" key="1">
    <source>
        <dbReference type="ARBA" id="ARBA00001971"/>
    </source>
</evidence>
<keyword evidence="9" id="KW-0492">Microsome</keyword>
<evidence type="ECO:0000313" key="14">
    <source>
        <dbReference type="EMBL" id="KAJ8982603.1"/>
    </source>
</evidence>
<evidence type="ECO:0000256" key="12">
    <source>
        <dbReference type="ARBA" id="ARBA00023033"/>
    </source>
</evidence>
<comment type="subcellular location">
    <subcellularLocation>
        <location evidence="4">Endoplasmic reticulum membrane</location>
        <topology evidence="4">Peripheral membrane protein</topology>
    </subcellularLocation>
    <subcellularLocation>
        <location evidence="3">Microsome membrane</location>
        <topology evidence="3">Peripheral membrane protein</topology>
    </subcellularLocation>
</comment>
<dbReference type="PANTHER" id="PTHR24291:SF189">
    <property type="entry name" value="CYTOCHROME P450 4C3-RELATED"/>
    <property type="match status" value="1"/>
</dbReference>
<dbReference type="Gene3D" id="3.30.420.10">
    <property type="entry name" value="Ribonuclease H-like superfamily/Ribonuclease H"/>
    <property type="match status" value="1"/>
</dbReference>
<organism evidence="14 15">
    <name type="scientific">Molorchus minor</name>
    <dbReference type="NCBI Taxonomy" id="1323400"/>
    <lineage>
        <taxon>Eukaryota</taxon>
        <taxon>Metazoa</taxon>
        <taxon>Ecdysozoa</taxon>
        <taxon>Arthropoda</taxon>
        <taxon>Hexapoda</taxon>
        <taxon>Insecta</taxon>
        <taxon>Pterygota</taxon>
        <taxon>Neoptera</taxon>
        <taxon>Endopterygota</taxon>
        <taxon>Coleoptera</taxon>
        <taxon>Polyphaga</taxon>
        <taxon>Cucujiformia</taxon>
        <taxon>Chrysomeloidea</taxon>
        <taxon>Cerambycidae</taxon>
        <taxon>Lamiinae</taxon>
        <taxon>Monochamini</taxon>
        <taxon>Molorchus</taxon>
    </lineage>
</organism>
<evidence type="ECO:0000256" key="3">
    <source>
        <dbReference type="ARBA" id="ARBA00004174"/>
    </source>
</evidence>
<evidence type="ECO:0000256" key="13">
    <source>
        <dbReference type="ARBA" id="ARBA00023136"/>
    </source>
</evidence>
<keyword evidence="6" id="KW-0349">Heme</keyword>
<keyword evidence="11" id="KW-0408">Iron</keyword>
<accession>A0ABQ9JX36</accession>
<name>A0ABQ9JX36_9CUCU</name>
<protein>
    <submittedName>
        <fullName evidence="14">Uncharacterized protein</fullName>
    </submittedName>
</protein>
<dbReference type="SUPFAM" id="SSF48264">
    <property type="entry name" value="Cytochrome P450"/>
    <property type="match status" value="1"/>
</dbReference>
<comment type="cofactor">
    <cofactor evidence="1">
        <name>heme</name>
        <dbReference type="ChEBI" id="CHEBI:30413"/>
    </cofactor>
</comment>
<evidence type="ECO:0000256" key="2">
    <source>
        <dbReference type="ARBA" id="ARBA00003690"/>
    </source>
</evidence>
<keyword evidence="12" id="KW-0503">Monooxygenase</keyword>
<evidence type="ECO:0000256" key="5">
    <source>
        <dbReference type="ARBA" id="ARBA00010617"/>
    </source>
</evidence>
<dbReference type="InterPro" id="IPR050196">
    <property type="entry name" value="Cytochrome_P450_Monoox"/>
</dbReference>
<dbReference type="InterPro" id="IPR036397">
    <property type="entry name" value="RNaseH_sf"/>
</dbReference>
<evidence type="ECO:0000256" key="7">
    <source>
        <dbReference type="ARBA" id="ARBA00022723"/>
    </source>
</evidence>
<evidence type="ECO:0000256" key="9">
    <source>
        <dbReference type="ARBA" id="ARBA00022848"/>
    </source>
</evidence>
<dbReference type="InterPro" id="IPR036396">
    <property type="entry name" value="Cyt_P450_sf"/>
</dbReference>
<keyword evidence="8" id="KW-0256">Endoplasmic reticulum</keyword>
<dbReference type="Proteomes" id="UP001162164">
    <property type="component" value="Unassembled WGS sequence"/>
</dbReference>
<dbReference type="Gene3D" id="1.10.630.10">
    <property type="entry name" value="Cytochrome P450"/>
    <property type="match status" value="1"/>
</dbReference>
<dbReference type="PANTHER" id="PTHR24291">
    <property type="entry name" value="CYTOCHROME P450 FAMILY 4"/>
    <property type="match status" value="1"/>
</dbReference>
<comment type="similarity">
    <text evidence="5">Belongs to the cytochrome P450 family.</text>
</comment>
<comment type="caution">
    <text evidence="14">The sequence shown here is derived from an EMBL/GenBank/DDBJ whole genome shotgun (WGS) entry which is preliminary data.</text>
</comment>
<evidence type="ECO:0000256" key="11">
    <source>
        <dbReference type="ARBA" id="ARBA00023004"/>
    </source>
</evidence>